<sequence length="425" mass="49355">MDGGLWTELLETLSLAPSLTTLKIFAPWAIMGQPSDALREPYRLSERLRVPSLTSISYQMFLVGVPAGRSGIGRREKDVLEIEGENLRRLMSACSATLRDILIPGEHLFSALDPGVNWSNLHRLCLRGLWPLEFCASAEQRLSSPGQDLAPSPPESNAQSRLLHLLELMPNLRSLLLQMSVLRRDPESATFVISPSGPRPRPRRPDQFLRHLLEFELCSAESGERILEFLPQGLESLGFRRYPLDDLAYTLRQPILLCVQLEEMLNRADFPKLKTLAVWYRIQNIDDLDAEERLLEALPQRFPRMENLVVHRLFNHDSPTLRDFWDPVPRFRRLLSRFQRLQMFSFNLDDPQRAKKRPFVHAREEYKRYMVRLAEFALAIISDCPSLRHVGMYREIGDVAEYYWHKWEVGRWSDGRVSLMYDYIA</sequence>
<gene>
    <name evidence="1" type="ORF">HMN09_01152500</name>
</gene>
<protein>
    <recommendedName>
        <fullName evidence="3">F-box domain-containing protein</fullName>
    </recommendedName>
</protein>
<name>A0A8H6VW90_MYCCL</name>
<proteinExistence type="predicted"/>
<dbReference type="EMBL" id="JACAZE010000019">
    <property type="protein sequence ID" value="KAF7294241.1"/>
    <property type="molecule type" value="Genomic_DNA"/>
</dbReference>
<evidence type="ECO:0000313" key="1">
    <source>
        <dbReference type="EMBL" id="KAF7294241.1"/>
    </source>
</evidence>
<dbReference type="OrthoDB" id="3047730at2759"/>
<reference evidence="1" key="1">
    <citation type="submission" date="2020-05" db="EMBL/GenBank/DDBJ databases">
        <title>Mycena genomes resolve the evolution of fungal bioluminescence.</title>
        <authorList>
            <person name="Tsai I.J."/>
        </authorList>
    </citation>
    <scope>NUCLEOTIDE SEQUENCE</scope>
    <source>
        <strain evidence="1">110903Hualien_Pintung</strain>
    </source>
</reference>
<dbReference type="Proteomes" id="UP000613580">
    <property type="component" value="Unassembled WGS sequence"/>
</dbReference>
<evidence type="ECO:0000313" key="2">
    <source>
        <dbReference type="Proteomes" id="UP000613580"/>
    </source>
</evidence>
<evidence type="ECO:0008006" key="3">
    <source>
        <dbReference type="Google" id="ProtNLM"/>
    </source>
</evidence>
<comment type="caution">
    <text evidence="1">The sequence shown here is derived from an EMBL/GenBank/DDBJ whole genome shotgun (WGS) entry which is preliminary data.</text>
</comment>
<organism evidence="1 2">
    <name type="scientific">Mycena chlorophos</name>
    <name type="common">Agaric fungus</name>
    <name type="synonym">Agaricus chlorophos</name>
    <dbReference type="NCBI Taxonomy" id="658473"/>
    <lineage>
        <taxon>Eukaryota</taxon>
        <taxon>Fungi</taxon>
        <taxon>Dikarya</taxon>
        <taxon>Basidiomycota</taxon>
        <taxon>Agaricomycotina</taxon>
        <taxon>Agaricomycetes</taxon>
        <taxon>Agaricomycetidae</taxon>
        <taxon>Agaricales</taxon>
        <taxon>Marasmiineae</taxon>
        <taxon>Mycenaceae</taxon>
        <taxon>Mycena</taxon>
    </lineage>
</organism>
<keyword evidence="2" id="KW-1185">Reference proteome</keyword>
<dbReference type="AlphaFoldDB" id="A0A8H6VW90"/>
<accession>A0A8H6VW90</accession>